<evidence type="ECO:0000313" key="1">
    <source>
        <dbReference type="EMBL" id="OLL23935.1"/>
    </source>
</evidence>
<evidence type="ECO:0000313" key="2">
    <source>
        <dbReference type="Proteomes" id="UP000186594"/>
    </source>
</evidence>
<dbReference type="InterPro" id="IPR018565">
    <property type="entry name" value="Nkp2/Cnl2"/>
</dbReference>
<dbReference type="Pfam" id="PF09447">
    <property type="entry name" value="Cnl2_NKP2"/>
    <property type="match status" value="1"/>
</dbReference>
<proteinExistence type="predicted"/>
<dbReference type="OMA" id="REQDMDR"/>
<organism evidence="1 2">
    <name type="scientific">Neolecta irregularis (strain DAH-3)</name>
    <dbReference type="NCBI Taxonomy" id="1198029"/>
    <lineage>
        <taxon>Eukaryota</taxon>
        <taxon>Fungi</taxon>
        <taxon>Dikarya</taxon>
        <taxon>Ascomycota</taxon>
        <taxon>Taphrinomycotina</taxon>
        <taxon>Neolectales</taxon>
        <taxon>Neolectaceae</taxon>
        <taxon>Neolecta</taxon>
    </lineage>
</organism>
<dbReference type="AlphaFoldDB" id="A0A1U7LMQ2"/>
<accession>A0A1U7LMQ2</accession>
<dbReference type="GO" id="GO:0031511">
    <property type="term" value="C:Mis6-Sim4 complex"/>
    <property type="evidence" value="ECO:0007669"/>
    <property type="project" value="TreeGrafter"/>
</dbReference>
<dbReference type="PANTHER" id="PTHR28064:SF1">
    <property type="entry name" value="INNER KINETOCHORE SUBUNIT NKP2"/>
    <property type="match status" value="1"/>
</dbReference>
<gene>
    <name evidence="1" type="ORF">NEOLI_005104</name>
</gene>
<dbReference type="OrthoDB" id="2311687at2759"/>
<dbReference type="PANTHER" id="PTHR28064">
    <property type="entry name" value="INNER KINETOCHORE SUBUNIT NKP2"/>
    <property type="match status" value="1"/>
</dbReference>
<sequence length="178" mass="20365">MSPPSESAILNAFLLQRHQSVISLPEFTALFPSQHRQNPQVKRLHRTIQASHADLCAGLAKNIELECRLGVRTIAKAKAARNKSRLLTRQELIEQQTFGNFDRYQVSLNDVLECMQVAIDKQQIVLEELDTSCREKLAAMRSTIDDMSDLRYGKLDNLEQDTREELENLRATCEDVLR</sequence>
<reference evidence="1 2" key="1">
    <citation type="submission" date="2016-04" db="EMBL/GenBank/DDBJ databases">
        <title>Evolutionary innovation and constraint leading to complex multicellularity in the Ascomycota.</title>
        <authorList>
            <person name="Cisse O."/>
            <person name="Nguyen A."/>
            <person name="Hewitt D.A."/>
            <person name="Jedd G."/>
            <person name="Stajich J.E."/>
        </authorList>
    </citation>
    <scope>NUCLEOTIDE SEQUENCE [LARGE SCALE GENOMIC DNA]</scope>
    <source>
        <strain evidence="1 2">DAH-3</strain>
    </source>
</reference>
<dbReference type="EMBL" id="LXFE01001084">
    <property type="protein sequence ID" value="OLL23935.1"/>
    <property type="molecule type" value="Genomic_DNA"/>
</dbReference>
<comment type="caution">
    <text evidence="1">The sequence shown here is derived from an EMBL/GenBank/DDBJ whole genome shotgun (WGS) entry which is preliminary data.</text>
</comment>
<keyword evidence="2" id="KW-1185">Reference proteome</keyword>
<name>A0A1U7LMQ2_NEOID</name>
<dbReference type="STRING" id="1198029.A0A1U7LMQ2"/>
<dbReference type="Proteomes" id="UP000186594">
    <property type="component" value="Unassembled WGS sequence"/>
</dbReference>
<dbReference type="GO" id="GO:0007059">
    <property type="term" value="P:chromosome segregation"/>
    <property type="evidence" value="ECO:0007669"/>
    <property type="project" value="TreeGrafter"/>
</dbReference>
<protein>
    <submittedName>
        <fullName evidence="1">Centromere-localized protein 2</fullName>
    </submittedName>
</protein>